<name>A0AAD6IWP6_DREDA</name>
<evidence type="ECO:0000313" key="3">
    <source>
        <dbReference type="Proteomes" id="UP001221413"/>
    </source>
</evidence>
<dbReference type="Proteomes" id="UP001221413">
    <property type="component" value="Unassembled WGS sequence"/>
</dbReference>
<proteinExistence type="predicted"/>
<dbReference type="EMBL" id="JAQGDS010000007">
    <property type="protein sequence ID" value="KAJ6258975.1"/>
    <property type="molecule type" value="Genomic_DNA"/>
</dbReference>
<feature type="region of interest" description="Disordered" evidence="1">
    <location>
        <begin position="502"/>
        <end position="552"/>
    </location>
</feature>
<keyword evidence="3" id="KW-1185">Reference proteome</keyword>
<reference evidence="2" key="1">
    <citation type="submission" date="2023-01" db="EMBL/GenBank/DDBJ databases">
        <title>The chitinases involved in constricting ring structure development in the nematode-trapping fungus Drechslerella dactyloides.</title>
        <authorList>
            <person name="Wang R."/>
            <person name="Zhang L."/>
            <person name="Tang P."/>
            <person name="Li S."/>
            <person name="Liang L."/>
        </authorList>
    </citation>
    <scope>NUCLEOTIDE SEQUENCE</scope>
    <source>
        <strain evidence="2">YMF1.00031</strain>
    </source>
</reference>
<accession>A0AAD6IWP6</accession>
<gene>
    <name evidence="2" type="ORF">Dda_5870</name>
</gene>
<feature type="compositionally biased region" description="Low complexity" evidence="1">
    <location>
        <begin position="528"/>
        <end position="538"/>
    </location>
</feature>
<sequence>MALRNGGLESFVIPAPDDRSFRGVELSRDGDIAFEAMVSLEHKLLLITGNKAADDLTPWMYICWKVGSSGKFDPAEAYKNLEFDSDTMPIENDKNLHEIIINGIDSQDSLSTLIYVSSDDQHEFKGSIGKSVGNMYRYNIDEVASEAGPNDRAENERLVALLGVREINAIKLMLNTFQNGLQRPEIAEIIYVLFSRPGPDQDVYAANIFVRLRYLDGGGANAAELAEIEGSPSLAVNVDPRSAVAIWYGSDELSDHPYKSHITGLSTYTPGRGPSYQEGTASYEFPALEGQPQKYEFNFQASVSEGHIIFNRFGRIVYRDEARSGARRPRLTPPFNELIQEILPNAILEVWKSQAGAAVLQHIMFAALSSEAKDFIHKYLKSGASGATKTFQEEHGHTFRRVLLDFLRIPLEGKACQHFHHMNSYGPRVGASYINALHLMRIKPDDGDGWRESILVHLRTPGMEEFEDDIYTAPPNHIRNAGNRGLELAGDVVPQLDQNSPEIEHNQNQVGPAGPPPESDDSMDGDSMDIGSDESSSGSDEDTGGQSNSLPPAIPSLITAADVENLVWMAAHAISEFNYCTLLTTATTLQPEERGVEIKALQALYNFQRMTRVKPPIIPLYRRLYGIRKQLQLWDPYLYRLRFPASHLTQKRFRDVEGFKFAGVIGALEIPWDDDRFIHYMITSMGHRDVKYQLAYRKFHGSHICVMGIGGDKLVNSTDLSNALFLTLAPDDLAAGAYTAPASGPGEKAAATPILISFWQLSGITTALLSEIRTTGYYEAFFVESDLLYIANPFLDLGANYGGVDYDFLYAAIRESYTDPQLTVEWTTKLWLMLLGTPEVLAVAKYSLRCKSVDLDNDYIRQISAIAISYDVENDKLIPRVLVVLSDNISSTHWADETTPHDRSEIAKLALTPWTREILVRGEATMLFQVVIGQSMSLPLVQNAPHALGWPPVAIVGEPTSMRSRFPEQYSKGEEGLGFGNKWYTRSYFRLRVALSHSGSTDILVSTTGDHVIVLNLQLSARPQLSHSDWVDARRSLFRAWQQVVSKQPAGAPIEMHYFTFEGFATTSPTANLIRRLRETFPRAPPVGSGQLGAKIVDLSAVGKSNRHLPTRLADRGTRRTVMFGLAGTSEALLVSSLVDFFANEIAALTGGSGLRIVAAQGFARKEHSRSANRISLALGPVHRSNRPGL</sequence>
<protein>
    <submittedName>
        <fullName evidence="2">Uncharacterized protein</fullName>
    </submittedName>
</protein>
<feature type="compositionally biased region" description="Acidic residues" evidence="1">
    <location>
        <begin position="518"/>
        <end position="527"/>
    </location>
</feature>
<evidence type="ECO:0000256" key="1">
    <source>
        <dbReference type="SAM" id="MobiDB-lite"/>
    </source>
</evidence>
<organism evidence="2 3">
    <name type="scientific">Drechslerella dactyloides</name>
    <name type="common">Nematode-trapping fungus</name>
    <name type="synonym">Arthrobotrys dactyloides</name>
    <dbReference type="NCBI Taxonomy" id="74499"/>
    <lineage>
        <taxon>Eukaryota</taxon>
        <taxon>Fungi</taxon>
        <taxon>Dikarya</taxon>
        <taxon>Ascomycota</taxon>
        <taxon>Pezizomycotina</taxon>
        <taxon>Orbiliomycetes</taxon>
        <taxon>Orbiliales</taxon>
        <taxon>Orbiliaceae</taxon>
        <taxon>Drechslerella</taxon>
    </lineage>
</organism>
<comment type="caution">
    <text evidence="2">The sequence shown here is derived from an EMBL/GenBank/DDBJ whole genome shotgun (WGS) entry which is preliminary data.</text>
</comment>
<dbReference type="AlphaFoldDB" id="A0AAD6IWP6"/>
<evidence type="ECO:0000313" key="2">
    <source>
        <dbReference type="EMBL" id="KAJ6258975.1"/>
    </source>
</evidence>